<dbReference type="InParanoid" id="A0A2R5GMR1"/>
<dbReference type="SUPFAM" id="SSF51569">
    <property type="entry name" value="Aldolase"/>
    <property type="match status" value="1"/>
</dbReference>
<comment type="pathway">
    <text evidence="1">Metabolic intermediate metabolism; (S)-3-hydroxy-3-methylglutaryl-CoA degradation; acetoacetate from (S)-3-hydroxy-3-methylglutaryl-CoA: step 1/1.</text>
</comment>
<comment type="similarity">
    <text evidence="2">Belongs to the HMG-CoA lyase family.</text>
</comment>
<proteinExistence type="inferred from homology"/>
<sequence length="375" mass="39664">MMSLASKAGRAGRAWKALQTRSLSAATTDKVGPTSASTSTSTSTTTTTTSAAGGTKEDHGPAHLYDVTPRDGIQNEKTVLSVDQKIQLLELIAESNPSAIEVCSFVREDLVPAMAGAADLCDALRESEWAKAAKGRGMRFGGLVPNLRGYESFRKAGMARGADSPAVLDFITCLVSCTESHSKANVRMSIKDAMAMTQKVAQSATSDGFGVRGYASLAFECPFEGIVDMDVVLRVVDMYMGVDAEVIVLADTLGQTNPEHVYQLVTRAARHFPIERLGLHMHNANSRAAENVMAGAELGVRHIDSSIGGAGGCNFIPDAKGNISTEAVLAVMAHLGIPHSMDESAMQRANAFLAKSLSRELEGPTKLDFLQAAAN</sequence>
<feature type="domain" description="Pyruvate carboxyltransferase" evidence="8">
    <location>
        <begin position="62"/>
        <end position="347"/>
    </location>
</feature>
<dbReference type="PANTHER" id="PTHR42738:SF7">
    <property type="entry name" value="HYDROXYMETHYLGLUTARYL-COA LYASE"/>
    <property type="match status" value="1"/>
</dbReference>
<dbReference type="Proteomes" id="UP000241890">
    <property type="component" value="Unassembled WGS sequence"/>
</dbReference>
<dbReference type="GO" id="GO:0006552">
    <property type="term" value="P:L-leucine catabolic process"/>
    <property type="evidence" value="ECO:0007669"/>
    <property type="project" value="TreeGrafter"/>
</dbReference>
<feature type="region of interest" description="Disordered" evidence="7">
    <location>
        <begin position="22"/>
        <end position="70"/>
    </location>
</feature>
<dbReference type="GO" id="GO:0004419">
    <property type="term" value="F:hydroxymethylglutaryl-CoA lyase activity"/>
    <property type="evidence" value="ECO:0007669"/>
    <property type="project" value="UniProtKB-EC"/>
</dbReference>
<evidence type="ECO:0000259" key="8">
    <source>
        <dbReference type="PROSITE" id="PS50991"/>
    </source>
</evidence>
<name>A0A2R5GMR1_9STRA</name>
<evidence type="ECO:0000256" key="2">
    <source>
        <dbReference type="ARBA" id="ARBA00009405"/>
    </source>
</evidence>
<accession>A0A2R5GMR1</accession>
<dbReference type="InterPro" id="IPR000891">
    <property type="entry name" value="PYR_CT"/>
</dbReference>
<keyword evidence="5 9" id="KW-0456">Lyase</keyword>
<dbReference type="PANTHER" id="PTHR42738">
    <property type="entry name" value="HYDROXYMETHYLGLUTARYL-COA LYASE"/>
    <property type="match status" value="1"/>
</dbReference>
<evidence type="ECO:0000256" key="4">
    <source>
        <dbReference type="ARBA" id="ARBA00022723"/>
    </source>
</evidence>
<dbReference type="EC" id="4.1.3.4" evidence="3"/>
<keyword evidence="4" id="KW-0479">Metal-binding</keyword>
<dbReference type="InterPro" id="IPR043594">
    <property type="entry name" value="HMGL"/>
</dbReference>
<evidence type="ECO:0000313" key="9">
    <source>
        <dbReference type="EMBL" id="GBG32180.1"/>
    </source>
</evidence>
<protein>
    <recommendedName>
        <fullName evidence="3">hydroxymethylglutaryl-CoA lyase</fullName>
        <ecNumber evidence="3">4.1.3.4</ecNumber>
    </recommendedName>
</protein>
<evidence type="ECO:0000256" key="7">
    <source>
        <dbReference type="SAM" id="MobiDB-lite"/>
    </source>
</evidence>
<evidence type="ECO:0000256" key="5">
    <source>
        <dbReference type="ARBA" id="ARBA00023239"/>
    </source>
</evidence>
<dbReference type="GO" id="GO:0046872">
    <property type="term" value="F:metal ion binding"/>
    <property type="evidence" value="ECO:0007669"/>
    <property type="project" value="UniProtKB-KW"/>
</dbReference>
<dbReference type="PROSITE" id="PS50991">
    <property type="entry name" value="PYR_CT"/>
    <property type="match status" value="1"/>
</dbReference>
<comment type="caution">
    <text evidence="9">The sequence shown here is derived from an EMBL/GenBank/DDBJ whole genome shotgun (WGS) entry which is preliminary data.</text>
</comment>
<dbReference type="OrthoDB" id="1905920at2759"/>
<dbReference type="EMBL" id="BEYU01000116">
    <property type="protein sequence ID" value="GBG32180.1"/>
    <property type="molecule type" value="Genomic_DNA"/>
</dbReference>
<evidence type="ECO:0000256" key="3">
    <source>
        <dbReference type="ARBA" id="ARBA00012910"/>
    </source>
</evidence>
<keyword evidence="10" id="KW-1185">Reference proteome</keyword>
<organism evidence="9 10">
    <name type="scientific">Hondaea fermentalgiana</name>
    <dbReference type="NCBI Taxonomy" id="2315210"/>
    <lineage>
        <taxon>Eukaryota</taxon>
        <taxon>Sar</taxon>
        <taxon>Stramenopiles</taxon>
        <taxon>Bigyra</taxon>
        <taxon>Labyrinthulomycetes</taxon>
        <taxon>Thraustochytrida</taxon>
        <taxon>Thraustochytriidae</taxon>
        <taxon>Hondaea</taxon>
    </lineage>
</organism>
<evidence type="ECO:0000313" key="10">
    <source>
        <dbReference type="Proteomes" id="UP000241890"/>
    </source>
</evidence>
<dbReference type="UniPathway" id="UPA00896">
    <property type="reaction ID" value="UER00863"/>
</dbReference>
<dbReference type="GO" id="GO:0046951">
    <property type="term" value="P:ketone body biosynthetic process"/>
    <property type="evidence" value="ECO:0007669"/>
    <property type="project" value="TreeGrafter"/>
</dbReference>
<dbReference type="AlphaFoldDB" id="A0A2R5GMR1"/>
<dbReference type="Gene3D" id="3.20.20.70">
    <property type="entry name" value="Aldolase class I"/>
    <property type="match status" value="1"/>
</dbReference>
<reference evidence="9 10" key="1">
    <citation type="submission" date="2017-12" db="EMBL/GenBank/DDBJ databases">
        <title>Sequencing, de novo assembly and annotation of complete genome of a new Thraustochytrid species, strain FCC1311.</title>
        <authorList>
            <person name="Sedici K."/>
            <person name="Godart F."/>
            <person name="Aiese Cigliano R."/>
            <person name="Sanseverino W."/>
            <person name="Barakat M."/>
            <person name="Ortet P."/>
            <person name="Marechal E."/>
            <person name="Cagnac O."/>
            <person name="Amato A."/>
        </authorList>
    </citation>
    <scope>NUCLEOTIDE SEQUENCE [LARGE SCALE GENOMIC DNA]</scope>
</reference>
<evidence type="ECO:0000256" key="6">
    <source>
        <dbReference type="ARBA" id="ARBA00049877"/>
    </source>
</evidence>
<dbReference type="Pfam" id="PF00682">
    <property type="entry name" value="HMGL-like"/>
    <property type="match status" value="1"/>
</dbReference>
<evidence type="ECO:0000256" key="1">
    <source>
        <dbReference type="ARBA" id="ARBA00005143"/>
    </source>
</evidence>
<comment type="catalytic activity">
    <reaction evidence="6">
        <text>(3S)-3-hydroxy-3-methylglutaryl-CoA = acetoacetate + acetyl-CoA</text>
        <dbReference type="Rhea" id="RHEA:24404"/>
        <dbReference type="ChEBI" id="CHEBI:13705"/>
        <dbReference type="ChEBI" id="CHEBI:43074"/>
        <dbReference type="ChEBI" id="CHEBI:57288"/>
        <dbReference type="EC" id="4.1.3.4"/>
    </reaction>
</comment>
<gene>
    <name evidence="9" type="ORF">FCC1311_084052</name>
</gene>
<feature type="compositionally biased region" description="Low complexity" evidence="7">
    <location>
        <begin position="34"/>
        <end position="54"/>
    </location>
</feature>
<dbReference type="InterPro" id="IPR013785">
    <property type="entry name" value="Aldolase_TIM"/>
</dbReference>